<evidence type="ECO:0000256" key="2">
    <source>
        <dbReference type="ARBA" id="ARBA00022679"/>
    </source>
</evidence>
<gene>
    <name evidence="8" type="primary">acpS</name>
    <name evidence="10" type="ordered locus">Sulba_0934</name>
</gene>
<name>I3XWB1_SULBS</name>
<comment type="similarity">
    <text evidence="8">Belongs to the P-Pant transferase superfamily. AcpS family.</text>
</comment>
<reference evidence="10 11" key="1">
    <citation type="submission" date="2012-06" db="EMBL/GenBank/DDBJ databases">
        <title>Complete sequence of Sulfurospirillum barnesii SES-3.</title>
        <authorList>
            <consortium name="US DOE Joint Genome Institute"/>
            <person name="Lucas S."/>
            <person name="Han J."/>
            <person name="Lapidus A."/>
            <person name="Cheng J.-F."/>
            <person name="Goodwin L."/>
            <person name="Pitluck S."/>
            <person name="Peters L."/>
            <person name="Ovchinnikova G."/>
            <person name="Lu M."/>
            <person name="Detter J.C."/>
            <person name="Han C."/>
            <person name="Tapia R."/>
            <person name="Land M."/>
            <person name="Hauser L."/>
            <person name="Kyrpides N."/>
            <person name="Ivanova N."/>
            <person name="Pagani I."/>
            <person name="Stolz J."/>
            <person name="Arkin A."/>
            <person name="Dehal P."/>
            <person name="Oremland R."/>
            <person name="Saltikov C."/>
            <person name="Basu P."/>
            <person name="Hollibaugh J."/>
            <person name="Newman D."/>
            <person name="Stolyar S."/>
            <person name="Hazen T."/>
            <person name="Woyke T."/>
        </authorList>
    </citation>
    <scope>NUCLEOTIDE SEQUENCE [LARGE SCALE GENOMIC DNA]</scope>
    <source>
        <strain evidence="11">ATCC 700032 / DSM 10660 / SES-3</strain>
    </source>
</reference>
<dbReference type="GO" id="GO:0008897">
    <property type="term" value="F:holo-[acyl-carrier-protein] synthase activity"/>
    <property type="evidence" value="ECO:0007669"/>
    <property type="project" value="UniProtKB-UniRule"/>
</dbReference>
<dbReference type="Pfam" id="PF01648">
    <property type="entry name" value="ACPS"/>
    <property type="match status" value="1"/>
</dbReference>
<feature type="binding site" evidence="8">
    <location>
        <position position="50"/>
    </location>
    <ligand>
        <name>Mg(2+)</name>
        <dbReference type="ChEBI" id="CHEBI:18420"/>
    </ligand>
</feature>
<dbReference type="InterPro" id="IPR008278">
    <property type="entry name" value="4-PPantetheinyl_Trfase_dom"/>
</dbReference>
<dbReference type="InterPro" id="IPR004568">
    <property type="entry name" value="Ppantetheine-prot_Trfase_dom"/>
</dbReference>
<evidence type="ECO:0000256" key="6">
    <source>
        <dbReference type="ARBA" id="ARBA00023098"/>
    </source>
</evidence>
<dbReference type="NCBIfam" id="TIGR00516">
    <property type="entry name" value="acpS"/>
    <property type="match status" value="1"/>
</dbReference>
<evidence type="ECO:0000256" key="4">
    <source>
        <dbReference type="ARBA" id="ARBA00022832"/>
    </source>
</evidence>
<dbReference type="SUPFAM" id="SSF56214">
    <property type="entry name" value="4'-phosphopantetheinyl transferase"/>
    <property type="match status" value="1"/>
</dbReference>
<dbReference type="HOGENOM" id="CLU_089696_0_2_7"/>
<keyword evidence="2 8" id="KW-0808">Transferase</keyword>
<keyword evidence="7 8" id="KW-0275">Fatty acid biosynthesis</keyword>
<keyword evidence="3 8" id="KW-0479">Metal-binding</keyword>
<evidence type="ECO:0000256" key="8">
    <source>
        <dbReference type="HAMAP-Rule" id="MF_00101"/>
    </source>
</evidence>
<dbReference type="OrthoDB" id="517356at2"/>
<evidence type="ECO:0000256" key="5">
    <source>
        <dbReference type="ARBA" id="ARBA00022842"/>
    </source>
</evidence>
<dbReference type="Gene3D" id="3.90.470.20">
    <property type="entry name" value="4'-phosphopantetheinyl transferase domain"/>
    <property type="match status" value="1"/>
</dbReference>
<dbReference type="eggNOG" id="COG0736">
    <property type="taxonomic scope" value="Bacteria"/>
</dbReference>
<dbReference type="EMBL" id="CP003333">
    <property type="protein sequence ID" value="AFL68235.1"/>
    <property type="molecule type" value="Genomic_DNA"/>
</dbReference>
<dbReference type="EC" id="2.7.8.7" evidence="8"/>
<dbReference type="GO" id="GO:0006633">
    <property type="term" value="P:fatty acid biosynthetic process"/>
    <property type="evidence" value="ECO:0007669"/>
    <property type="project" value="UniProtKB-UniRule"/>
</dbReference>
<keyword evidence="1 8" id="KW-0444">Lipid biosynthesis</keyword>
<sequence>MIGVDIVSIERISKLKERFGDKALLKFLSPQELTLVKSDATAAGFYAAKEAISKALGIGISETCGFMDIQLYKDAKNAPSFTLSRHLIETYGITDMALSITHDHGFAIAVAVIEGQKKAQKLWH</sequence>
<dbReference type="InterPro" id="IPR037143">
    <property type="entry name" value="4-PPantetheinyl_Trfase_dom_sf"/>
</dbReference>
<dbReference type="RefSeq" id="WP_014769114.1">
    <property type="nucleotide sequence ID" value="NC_018002.1"/>
</dbReference>
<comment type="catalytic activity">
    <reaction evidence="8">
        <text>apo-[ACP] + CoA = holo-[ACP] + adenosine 3',5'-bisphosphate + H(+)</text>
        <dbReference type="Rhea" id="RHEA:12068"/>
        <dbReference type="Rhea" id="RHEA-COMP:9685"/>
        <dbReference type="Rhea" id="RHEA-COMP:9690"/>
        <dbReference type="ChEBI" id="CHEBI:15378"/>
        <dbReference type="ChEBI" id="CHEBI:29999"/>
        <dbReference type="ChEBI" id="CHEBI:57287"/>
        <dbReference type="ChEBI" id="CHEBI:58343"/>
        <dbReference type="ChEBI" id="CHEBI:64479"/>
        <dbReference type="EC" id="2.7.8.7"/>
    </reaction>
</comment>
<keyword evidence="4 8" id="KW-0276">Fatty acid metabolism</keyword>
<dbReference type="Proteomes" id="UP000006176">
    <property type="component" value="Chromosome"/>
</dbReference>
<evidence type="ECO:0000259" key="9">
    <source>
        <dbReference type="Pfam" id="PF01648"/>
    </source>
</evidence>
<protein>
    <recommendedName>
        <fullName evidence="8">Holo-[acyl-carrier-protein] synthase</fullName>
        <shortName evidence="8">Holo-ACP synthase</shortName>
        <ecNumber evidence="8">2.7.8.7</ecNumber>
    </recommendedName>
    <alternativeName>
        <fullName evidence="8">4'-phosphopantetheinyl transferase AcpS</fullName>
    </alternativeName>
</protein>
<comment type="function">
    <text evidence="8">Transfers the 4'-phosphopantetheine moiety from coenzyme A to a Ser of acyl-carrier-protein.</text>
</comment>
<comment type="cofactor">
    <cofactor evidence="8">
        <name>Mg(2+)</name>
        <dbReference type="ChEBI" id="CHEBI:18420"/>
    </cofactor>
</comment>
<keyword evidence="5 8" id="KW-0460">Magnesium</keyword>
<keyword evidence="8" id="KW-0963">Cytoplasm</keyword>
<evidence type="ECO:0000313" key="11">
    <source>
        <dbReference type="Proteomes" id="UP000006176"/>
    </source>
</evidence>
<accession>I3XWB1</accession>
<dbReference type="PATRIC" id="fig|760154.4.peg.935"/>
<evidence type="ECO:0000256" key="3">
    <source>
        <dbReference type="ARBA" id="ARBA00022723"/>
    </source>
</evidence>
<proteinExistence type="inferred from homology"/>
<evidence type="ECO:0000256" key="7">
    <source>
        <dbReference type="ARBA" id="ARBA00023160"/>
    </source>
</evidence>
<keyword evidence="6 8" id="KW-0443">Lipid metabolism</keyword>
<feature type="binding site" evidence="8">
    <location>
        <position position="5"/>
    </location>
    <ligand>
        <name>Mg(2+)</name>
        <dbReference type="ChEBI" id="CHEBI:18420"/>
    </ligand>
</feature>
<organism evidence="10 11">
    <name type="scientific">Sulfurospirillum barnesii (strain ATCC 700032 / DSM 10660 / SES-3)</name>
    <dbReference type="NCBI Taxonomy" id="760154"/>
    <lineage>
        <taxon>Bacteria</taxon>
        <taxon>Pseudomonadati</taxon>
        <taxon>Campylobacterota</taxon>
        <taxon>Epsilonproteobacteria</taxon>
        <taxon>Campylobacterales</taxon>
        <taxon>Sulfurospirillaceae</taxon>
        <taxon>Sulfurospirillum</taxon>
    </lineage>
</organism>
<evidence type="ECO:0000313" key="10">
    <source>
        <dbReference type="EMBL" id="AFL68235.1"/>
    </source>
</evidence>
<dbReference type="InterPro" id="IPR002582">
    <property type="entry name" value="ACPS"/>
</dbReference>
<dbReference type="STRING" id="760154.Sulba_0934"/>
<dbReference type="AlphaFoldDB" id="I3XWB1"/>
<keyword evidence="11" id="KW-1185">Reference proteome</keyword>
<dbReference type="KEGG" id="sba:Sulba_0934"/>
<dbReference type="HAMAP" id="MF_00101">
    <property type="entry name" value="AcpS"/>
    <property type="match status" value="1"/>
</dbReference>
<evidence type="ECO:0000256" key="1">
    <source>
        <dbReference type="ARBA" id="ARBA00022516"/>
    </source>
</evidence>
<dbReference type="GO" id="GO:0005737">
    <property type="term" value="C:cytoplasm"/>
    <property type="evidence" value="ECO:0007669"/>
    <property type="project" value="UniProtKB-SubCell"/>
</dbReference>
<dbReference type="GO" id="GO:0000287">
    <property type="term" value="F:magnesium ion binding"/>
    <property type="evidence" value="ECO:0007669"/>
    <property type="project" value="UniProtKB-UniRule"/>
</dbReference>
<dbReference type="NCBIfam" id="TIGR00556">
    <property type="entry name" value="pantethn_trn"/>
    <property type="match status" value="1"/>
</dbReference>
<feature type="domain" description="4'-phosphopantetheinyl transferase" evidence="9">
    <location>
        <begin position="2"/>
        <end position="86"/>
    </location>
</feature>
<comment type="subcellular location">
    <subcellularLocation>
        <location evidence="8">Cytoplasm</location>
    </subcellularLocation>
</comment>